<gene>
    <name evidence="1" type="ORF">CCACVL1_00651</name>
</gene>
<organism evidence="1 2">
    <name type="scientific">Corchorus capsularis</name>
    <name type="common">Jute</name>
    <dbReference type="NCBI Taxonomy" id="210143"/>
    <lineage>
        <taxon>Eukaryota</taxon>
        <taxon>Viridiplantae</taxon>
        <taxon>Streptophyta</taxon>
        <taxon>Embryophyta</taxon>
        <taxon>Tracheophyta</taxon>
        <taxon>Spermatophyta</taxon>
        <taxon>Magnoliopsida</taxon>
        <taxon>eudicotyledons</taxon>
        <taxon>Gunneridae</taxon>
        <taxon>Pentapetalae</taxon>
        <taxon>rosids</taxon>
        <taxon>malvids</taxon>
        <taxon>Malvales</taxon>
        <taxon>Malvaceae</taxon>
        <taxon>Grewioideae</taxon>
        <taxon>Apeibeae</taxon>
        <taxon>Corchorus</taxon>
    </lineage>
</organism>
<protein>
    <submittedName>
        <fullName evidence="1">3-oxo-5-alpha-steroid 4-dehydrogenase 1-like protein</fullName>
    </submittedName>
</protein>
<keyword evidence="2" id="KW-1185">Reference proteome</keyword>
<proteinExistence type="predicted"/>
<reference evidence="1 2" key="1">
    <citation type="submission" date="2013-09" db="EMBL/GenBank/DDBJ databases">
        <title>Corchorus capsularis genome sequencing.</title>
        <authorList>
            <person name="Alam M."/>
            <person name="Haque M.S."/>
            <person name="Islam M.S."/>
            <person name="Emdad E.M."/>
            <person name="Islam M.M."/>
            <person name="Ahmed B."/>
            <person name="Halim A."/>
            <person name="Hossen Q.M.M."/>
            <person name="Hossain M.Z."/>
            <person name="Ahmed R."/>
            <person name="Khan M.M."/>
            <person name="Islam R."/>
            <person name="Rashid M.M."/>
            <person name="Khan S.A."/>
            <person name="Rahman M.S."/>
            <person name="Alam M."/>
        </authorList>
    </citation>
    <scope>NUCLEOTIDE SEQUENCE [LARGE SCALE GENOMIC DNA]</scope>
    <source>
        <strain evidence="2">cv. CVL-1</strain>
        <tissue evidence="1">Whole seedling</tissue>
    </source>
</reference>
<accession>A0A1R3KVT9</accession>
<evidence type="ECO:0000313" key="2">
    <source>
        <dbReference type="Proteomes" id="UP000188268"/>
    </source>
</evidence>
<dbReference type="Gramene" id="OMP11157">
    <property type="protein sequence ID" value="OMP11157"/>
    <property type="gene ID" value="CCACVL1_00651"/>
</dbReference>
<evidence type="ECO:0000313" key="1">
    <source>
        <dbReference type="EMBL" id="OMP11157.1"/>
    </source>
</evidence>
<sequence length="132" mass="15633">FRDCETLLYCLLAEPILPTQIGTPVETPLVFLYIGFKKTLYILLDCACLRPPKFDRRINLLDLILRVFDRIFHRSLLCGQLLAFLLEIFNDFLESKYVTNMAHCWLDHVVHEHCRQHIRTKCLKETRSHSSR</sequence>
<dbReference type="EMBL" id="AWWV01001522">
    <property type="protein sequence ID" value="OMP11157.1"/>
    <property type="molecule type" value="Genomic_DNA"/>
</dbReference>
<dbReference type="AlphaFoldDB" id="A0A1R3KVT9"/>
<dbReference type="Proteomes" id="UP000188268">
    <property type="component" value="Unassembled WGS sequence"/>
</dbReference>
<comment type="caution">
    <text evidence="1">The sequence shown here is derived from an EMBL/GenBank/DDBJ whole genome shotgun (WGS) entry which is preliminary data.</text>
</comment>
<name>A0A1R3KVT9_COCAP</name>
<feature type="non-terminal residue" evidence="1">
    <location>
        <position position="1"/>
    </location>
</feature>